<dbReference type="GeneTree" id="ENSGT00390000016453"/>
<dbReference type="CDD" id="cd21037">
    <property type="entry name" value="MLKL_NTD"/>
    <property type="match status" value="1"/>
</dbReference>
<evidence type="ECO:0000256" key="1">
    <source>
        <dbReference type="SAM" id="Coils"/>
    </source>
</evidence>
<feature type="domain" description="Mixed lineage kinase" evidence="2">
    <location>
        <begin position="4"/>
        <end position="144"/>
    </location>
</feature>
<dbReference type="InterPro" id="IPR054000">
    <property type="entry name" value="MLKL_N"/>
</dbReference>
<accession>A0A2K6FS38</accession>
<dbReference type="Ensembl" id="ENSPCOT00000027418.1">
    <property type="protein sequence ID" value="ENSPCOP00000016787.1"/>
    <property type="gene ID" value="ENSPCOG00000020175.1"/>
</dbReference>
<dbReference type="InterPro" id="IPR036537">
    <property type="entry name" value="Adaptor_Cbl_N_dom_sf"/>
</dbReference>
<reference evidence="3" key="1">
    <citation type="submission" date="2025-08" db="UniProtKB">
        <authorList>
            <consortium name="Ensembl"/>
        </authorList>
    </citation>
    <scope>IDENTIFICATION</scope>
</reference>
<dbReference type="Gene3D" id="1.10.510.10">
    <property type="entry name" value="Transferase(Phosphotransferase) domain 1"/>
    <property type="match status" value="1"/>
</dbReference>
<dbReference type="Pfam" id="PF22215">
    <property type="entry name" value="MLKL_N"/>
    <property type="match status" value="1"/>
</dbReference>
<name>A0A2K6FS38_PROCO</name>
<dbReference type="AlphaFoldDB" id="A0A2K6FS38"/>
<reference evidence="3" key="2">
    <citation type="submission" date="2025-09" db="UniProtKB">
        <authorList>
            <consortium name="Ensembl"/>
        </authorList>
    </citation>
    <scope>IDENTIFICATION</scope>
</reference>
<evidence type="ECO:0000313" key="4">
    <source>
        <dbReference type="Proteomes" id="UP000233160"/>
    </source>
</evidence>
<keyword evidence="4" id="KW-1185">Reference proteome</keyword>
<dbReference type="InterPro" id="IPR059179">
    <property type="entry name" value="MLKL-like_MCAfunc"/>
</dbReference>
<dbReference type="Proteomes" id="UP000233160">
    <property type="component" value="Unassembled WGS sequence"/>
</dbReference>
<feature type="coiled-coil region" evidence="1">
    <location>
        <begin position="154"/>
        <end position="181"/>
    </location>
</feature>
<dbReference type="Gene3D" id="1.20.930.20">
    <property type="entry name" value="Adaptor protein Cbl, N-terminal domain"/>
    <property type="match status" value="1"/>
</dbReference>
<protein>
    <submittedName>
        <fullName evidence="3">Mixed lineage kinase domain like pseudokinase</fullName>
    </submittedName>
</protein>
<gene>
    <name evidence="3" type="primary">MLKL</name>
</gene>
<dbReference type="GO" id="GO:0007166">
    <property type="term" value="P:cell surface receptor signaling pathway"/>
    <property type="evidence" value="ECO:0007669"/>
    <property type="project" value="InterPro"/>
</dbReference>
<sequence>MERLGQIISLCNLIYKKCEEMKYCQRQCRRLGERVLSLLPALEMLQKQVNGNLPPEEVTAALDRFQAALEEAKKQIEKFKDKAKMWKFLLSGQNKILFKEVNEKLSDAREALSLLLQADQRMSALSVSRRASWLREDQGDAEEDLRAFQILRKTETIEASLRQLESTMKEIKETLRQSLESSSGRSPLARSRLKVKNVKAGSAGGCDSKMIRQLVVGKRQLEPLGEDCLEELQKIIDECLAYEPSVRPSVDEILKKLSAFTK</sequence>
<evidence type="ECO:0000259" key="2">
    <source>
        <dbReference type="Pfam" id="PF22215"/>
    </source>
</evidence>
<evidence type="ECO:0000313" key="3">
    <source>
        <dbReference type="Ensembl" id="ENSPCOP00000016787.1"/>
    </source>
</evidence>
<feature type="coiled-coil region" evidence="1">
    <location>
        <begin position="62"/>
        <end position="118"/>
    </location>
</feature>
<organism evidence="3 4">
    <name type="scientific">Propithecus coquereli</name>
    <name type="common">Coquerel's sifaka</name>
    <name type="synonym">Propithecus verreauxi coquereli</name>
    <dbReference type="NCBI Taxonomy" id="379532"/>
    <lineage>
        <taxon>Eukaryota</taxon>
        <taxon>Metazoa</taxon>
        <taxon>Chordata</taxon>
        <taxon>Craniata</taxon>
        <taxon>Vertebrata</taxon>
        <taxon>Euteleostomi</taxon>
        <taxon>Mammalia</taxon>
        <taxon>Eutheria</taxon>
        <taxon>Euarchontoglires</taxon>
        <taxon>Primates</taxon>
        <taxon>Strepsirrhini</taxon>
        <taxon>Lemuriformes</taxon>
        <taxon>Indriidae</taxon>
        <taxon>Propithecus</taxon>
    </lineage>
</organism>
<proteinExistence type="predicted"/>
<keyword evidence="1" id="KW-0175">Coiled coil</keyword>